<accession>A0ACB8S0T8</accession>
<dbReference type="EMBL" id="MU275870">
    <property type="protein sequence ID" value="KAI0049716.1"/>
    <property type="molecule type" value="Genomic_DNA"/>
</dbReference>
<protein>
    <submittedName>
        <fullName evidence="1">Uncharacterized protein</fullName>
    </submittedName>
</protein>
<sequence>MAMDRRRGVSKRPASSEEIDCWSRAASSLATLSNRSDADLVGRVNRHIMAWGSGEMPGQGMETAKANYNLLRTGLAEVQAAAERDAKAMEDAIERIGVLIALRNASEATPPEKRAKRPRAHSPTGASTPSSSTSAPAAAPAGAPPPIPFSRDPKARREALAKQLPLERGRMVAFHPPPNGSKGGDVAAGDADDNTWIMAKITKCINMDKNRYEVQDVEPQEDGEPGAKFNTTLRAIIPLPDLEATPGSASHLSAYQEFASGSTVLALYPDTSCFYRAEVLASPRDLQPPGRNPPSSKVLPKYKLKFEDDDDQEHTVSAQWVVEWPGQ</sequence>
<name>A0ACB8S0T8_9AGAM</name>
<organism evidence="1 2">
    <name type="scientific">Auriscalpium vulgare</name>
    <dbReference type="NCBI Taxonomy" id="40419"/>
    <lineage>
        <taxon>Eukaryota</taxon>
        <taxon>Fungi</taxon>
        <taxon>Dikarya</taxon>
        <taxon>Basidiomycota</taxon>
        <taxon>Agaricomycotina</taxon>
        <taxon>Agaricomycetes</taxon>
        <taxon>Russulales</taxon>
        <taxon>Auriscalpiaceae</taxon>
        <taxon>Auriscalpium</taxon>
    </lineage>
</organism>
<reference evidence="1" key="1">
    <citation type="submission" date="2021-02" db="EMBL/GenBank/DDBJ databases">
        <authorList>
            <consortium name="DOE Joint Genome Institute"/>
            <person name="Ahrendt S."/>
            <person name="Looney B.P."/>
            <person name="Miyauchi S."/>
            <person name="Morin E."/>
            <person name="Drula E."/>
            <person name="Courty P.E."/>
            <person name="Chicoki N."/>
            <person name="Fauchery L."/>
            <person name="Kohler A."/>
            <person name="Kuo A."/>
            <person name="Labutti K."/>
            <person name="Pangilinan J."/>
            <person name="Lipzen A."/>
            <person name="Riley R."/>
            <person name="Andreopoulos W."/>
            <person name="He G."/>
            <person name="Johnson J."/>
            <person name="Barry K.W."/>
            <person name="Grigoriev I.V."/>
            <person name="Nagy L."/>
            <person name="Hibbett D."/>
            <person name="Henrissat B."/>
            <person name="Matheny P.B."/>
            <person name="Labbe J."/>
            <person name="Martin F."/>
        </authorList>
    </citation>
    <scope>NUCLEOTIDE SEQUENCE</scope>
    <source>
        <strain evidence="1">FP105234-sp</strain>
    </source>
</reference>
<evidence type="ECO:0000313" key="2">
    <source>
        <dbReference type="Proteomes" id="UP000814033"/>
    </source>
</evidence>
<gene>
    <name evidence="1" type="ORF">FA95DRAFT_1537721</name>
</gene>
<evidence type="ECO:0000313" key="1">
    <source>
        <dbReference type="EMBL" id="KAI0049716.1"/>
    </source>
</evidence>
<proteinExistence type="predicted"/>
<reference evidence="1" key="2">
    <citation type="journal article" date="2022" name="New Phytol.">
        <title>Evolutionary transition to the ectomycorrhizal habit in the genomes of a hyperdiverse lineage of mushroom-forming fungi.</title>
        <authorList>
            <person name="Looney B."/>
            <person name="Miyauchi S."/>
            <person name="Morin E."/>
            <person name="Drula E."/>
            <person name="Courty P.E."/>
            <person name="Kohler A."/>
            <person name="Kuo A."/>
            <person name="LaButti K."/>
            <person name="Pangilinan J."/>
            <person name="Lipzen A."/>
            <person name="Riley R."/>
            <person name="Andreopoulos W."/>
            <person name="He G."/>
            <person name="Johnson J."/>
            <person name="Nolan M."/>
            <person name="Tritt A."/>
            <person name="Barry K.W."/>
            <person name="Grigoriev I.V."/>
            <person name="Nagy L.G."/>
            <person name="Hibbett D."/>
            <person name="Henrissat B."/>
            <person name="Matheny P.B."/>
            <person name="Labbe J."/>
            <person name="Martin F.M."/>
        </authorList>
    </citation>
    <scope>NUCLEOTIDE SEQUENCE</scope>
    <source>
        <strain evidence="1">FP105234-sp</strain>
    </source>
</reference>
<keyword evidence="2" id="KW-1185">Reference proteome</keyword>
<dbReference type="Proteomes" id="UP000814033">
    <property type="component" value="Unassembled WGS sequence"/>
</dbReference>
<comment type="caution">
    <text evidence="1">The sequence shown here is derived from an EMBL/GenBank/DDBJ whole genome shotgun (WGS) entry which is preliminary data.</text>
</comment>